<evidence type="ECO:0000256" key="4">
    <source>
        <dbReference type="ARBA" id="ARBA00022840"/>
    </source>
</evidence>
<feature type="domain" description="NERD" evidence="5">
    <location>
        <begin position="17"/>
        <end position="116"/>
    </location>
</feature>
<protein>
    <submittedName>
        <fullName evidence="7">UvrD-like helicase family protein</fullName>
    </submittedName>
</protein>
<dbReference type="GO" id="GO:0005829">
    <property type="term" value="C:cytosol"/>
    <property type="evidence" value="ECO:0007669"/>
    <property type="project" value="TreeGrafter"/>
</dbReference>
<dbReference type="InterPro" id="IPR011528">
    <property type="entry name" value="NERD"/>
</dbReference>
<dbReference type="AlphaFoldDB" id="A0A328Z102"/>
<keyword evidence="1" id="KW-0547">Nucleotide-binding</keyword>
<feature type="domain" description="UvrD-like helicase C-terminal" evidence="6">
    <location>
        <begin position="543"/>
        <end position="599"/>
    </location>
</feature>
<dbReference type="InterPro" id="IPR014017">
    <property type="entry name" value="DNA_helicase_UvrD-like_C"/>
</dbReference>
<dbReference type="InterPro" id="IPR000212">
    <property type="entry name" value="DNA_helicase_UvrD/REP"/>
</dbReference>
<evidence type="ECO:0000256" key="1">
    <source>
        <dbReference type="ARBA" id="ARBA00022741"/>
    </source>
</evidence>
<dbReference type="Pfam" id="PF13361">
    <property type="entry name" value="UvrD_C"/>
    <property type="match status" value="2"/>
</dbReference>
<dbReference type="InterPro" id="IPR027417">
    <property type="entry name" value="P-loop_NTPase"/>
</dbReference>
<gene>
    <name evidence="7" type="ORF">AX018_105828</name>
</gene>
<dbReference type="Gene3D" id="3.40.50.300">
    <property type="entry name" value="P-loop containing nucleotide triphosphate hydrolases"/>
    <property type="match status" value="2"/>
</dbReference>
<feature type="domain" description="UvrD-like helicase C-terminal" evidence="6">
    <location>
        <begin position="427"/>
        <end position="535"/>
    </location>
</feature>
<dbReference type="PANTHER" id="PTHR11070:SF45">
    <property type="entry name" value="DNA 3'-5' HELICASE"/>
    <property type="match status" value="1"/>
</dbReference>
<dbReference type="EMBL" id="QLTA01000058">
    <property type="protein sequence ID" value="RAR75986.1"/>
    <property type="molecule type" value="Genomic_DNA"/>
</dbReference>
<comment type="caution">
    <text evidence="7">The sequence shown here is derived from an EMBL/GenBank/DDBJ whole genome shotgun (WGS) entry which is preliminary data.</text>
</comment>
<name>A0A328Z102_9BURK</name>
<evidence type="ECO:0000259" key="6">
    <source>
        <dbReference type="Pfam" id="PF13361"/>
    </source>
</evidence>
<keyword evidence="2" id="KW-0378">Hydrolase</keyword>
<dbReference type="RefSeq" id="WP_111881425.1">
    <property type="nucleotide sequence ID" value="NZ_CBCSGC010000147.1"/>
</dbReference>
<keyword evidence="8" id="KW-1185">Reference proteome</keyword>
<dbReference type="GO" id="GO:0016787">
    <property type="term" value="F:hydrolase activity"/>
    <property type="evidence" value="ECO:0007669"/>
    <property type="project" value="UniProtKB-KW"/>
</dbReference>
<sequence length="616" mass="68160">MATLIPAIGTCASRMTSGERRLAERLEHKLDDDYRLWYDVPVGPKQTYPDFVVMHPRRGVLILETKDWRLDTVRKATRQYWEIAPDGGAPKIVKNPLEQARHCALEVVRALERDPQLVQPSGPYQGKLAFPWGHGVVFTRITRRQFEAAGLGEAIEPHYVVCQDEMLEDVEAEAFQERLWRMFPHHFGGAMSLPQIDRVRWHMFPEVRVPVQGRLFEAGEGDDAEVPDLLRVMDLQQEQLARSLGEGHRVIHGVAGSGKTMILGYRAEYLAKLQGAAVPDGKPVLVLCYNEPLAVKLASVMEAKGLADRVHCLHFHKWARAQLVAFGQGLPAPGLPREAFFVDMVDRVIQGVDKGHIPSGQYGAVLIDEGHDFAPEWLKLVGQMVDPATNSLLVLYDDAQSIYARARKKQFSFRSVGIQAQGRTTILRINYRNTRQILQTAHLIAADLLTPEDSGDDGVPLLQPVSCGRDGEAPVIVRLPTLRAEAAQVAERLAAAHQEGHAWGDMAVLCRHYAQMEECATALRHKGLPHHVRKGSGSFHPADDTVKVMTMHASKGLEFPVVAMVGAGQMPAAGEDEREEARLFYVAATRATHRLVVTVSGEAGFGQRLEGVAVAA</sequence>
<dbReference type="SUPFAM" id="SSF52540">
    <property type="entry name" value="P-loop containing nucleoside triphosphate hydrolases"/>
    <property type="match status" value="1"/>
</dbReference>
<dbReference type="GO" id="GO:0000725">
    <property type="term" value="P:recombinational repair"/>
    <property type="evidence" value="ECO:0007669"/>
    <property type="project" value="TreeGrafter"/>
</dbReference>
<evidence type="ECO:0000256" key="3">
    <source>
        <dbReference type="ARBA" id="ARBA00022806"/>
    </source>
</evidence>
<keyword evidence="4" id="KW-0067">ATP-binding</keyword>
<evidence type="ECO:0000256" key="2">
    <source>
        <dbReference type="ARBA" id="ARBA00022801"/>
    </source>
</evidence>
<reference evidence="7 8" key="1">
    <citation type="submission" date="2018-06" db="EMBL/GenBank/DDBJ databases">
        <title>Genomic Encyclopedia of Archaeal and Bacterial Type Strains, Phase II (KMG-II): from individual species to whole genera.</title>
        <authorList>
            <person name="Goeker M."/>
        </authorList>
    </citation>
    <scope>NUCLEOTIDE SEQUENCE [LARGE SCALE GENOMIC DNA]</scope>
    <source>
        <strain evidence="7 8">CFPB 3232</strain>
    </source>
</reference>
<evidence type="ECO:0000313" key="7">
    <source>
        <dbReference type="EMBL" id="RAR75986.1"/>
    </source>
</evidence>
<dbReference type="PANTHER" id="PTHR11070">
    <property type="entry name" value="UVRD / RECB / PCRA DNA HELICASE FAMILY MEMBER"/>
    <property type="match status" value="1"/>
</dbReference>
<dbReference type="OrthoDB" id="393237at2"/>
<dbReference type="GO" id="GO:0005524">
    <property type="term" value="F:ATP binding"/>
    <property type="evidence" value="ECO:0007669"/>
    <property type="project" value="UniProtKB-KW"/>
</dbReference>
<dbReference type="GO" id="GO:0043138">
    <property type="term" value="F:3'-5' DNA helicase activity"/>
    <property type="evidence" value="ECO:0007669"/>
    <property type="project" value="TreeGrafter"/>
</dbReference>
<dbReference type="Proteomes" id="UP000248856">
    <property type="component" value="Unassembled WGS sequence"/>
</dbReference>
<evidence type="ECO:0000313" key="8">
    <source>
        <dbReference type="Proteomes" id="UP000248856"/>
    </source>
</evidence>
<keyword evidence="3 7" id="KW-0347">Helicase</keyword>
<dbReference type="Pfam" id="PF13245">
    <property type="entry name" value="AAA_19"/>
    <property type="match status" value="1"/>
</dbReference>
<dbReference type="GO" id="GO:0003677">
    <property type="term" value="F:DNA binding"/>
    <property type="evidence" value="ECO:0007669"/>
    <property type="project" value="InterPro"/>
</dbReference>
<organism evidence="7 8">
    <name type="scientific">Paracidovorax anthurii</name>
    <dbReference type="NCBI Taxonomy" id="78229"/>
    <lineage>
        <taxon>Bacteria</taxon>
        <taxon>Pseudomonadati</taxon>
        <taxon>Pseudomonadota</taxon>
        <taxon>Betaproteobacteria</taxon>
        <taxon>Burkholderiales</taxon>
        <taxon>Comamonadaceae</taxon>
        <taxon>Paracidovorax</taxon>
    </lineage>
</organism>
<accession>A0A328Z102</accession>
<proteinExistence type="predicted"/>
<dbReference type="Pfam" id="PF08378">
    <property type="entry name" value="NERD"/>
    <property type="match status" value="1"/>
</dbReference>
<evidence type="ECO:0000259" key="5">
    <source>
        <dbReference type="Pfam" id="PF08378"/>
    </source>
</evidence>